<dbReference type="AlphaFoldDB" id="A0A368NHJ6"/>
<comment type="similarity">
    <text evidence="1">Belongs to the UPF0231 family.</text>
</comment>
<gene>
    <name evidence="2" type="ORF">DU002_09890</name>
</gene>
<dbReference type="OrthoDB" id="5739292at2"/>
<keyword evidence="3" id="KW-1185">Reference proteome</keyword>
<dbReference type="InterPro" id="IPR008249">
    <property type="entry name" value="UPF0231"/>
</dbReference>
<name>A0A368NHJ6_9GAMM</name>
<organism evidence="2 3">
    <name type="scientific">Corallincola holothuriorum</name>
    <dbReference type="NCBI Taxonomy" id="2282215"/>
    <lineage>
        <taxon>Bacteria</taxon>
        <taxon>Pseudomonadati</taxon>
        <taxon>Pseudomonadota</taxon>
        <taxon>Gammaproteobacteria</taxon>
        <taxon>Alteromonadales</taxon>
        <taxon>Psychromonadaceae</taxon>
        <taxon>Corallincola</taxon>
    </lineage>
</organism>
<evidence type="ECO:0000313" key="2">
    <source>
        <dbReference type="EMBL" id="RCU49928.1"/>
    </source>
</evidence>
<evidence type="ECO:0000256" key="1">
    <source>
        <dbReference type="ARBA" id="ARBA00005367"/>
    </source>
</evidence>
<dbReference type="EMBL" id="QPID01000005">
    <property type="protein sequence ID" value="RCU49928.1"/>
    <property type="molecule type" value="Genomic_DNA"/>
</dbReference>
<protein>
    <submittedName>
        <fullName evidence="2">Uncharacterized protein</fullName>
    </submittedName>
</protein>
<sequence>MDFQFSRDPITQLPIARLSMEQEALGQWLSEEVSTDQVLLVEIMRYAEQVRSRAIPQWQYVGREATLLLEDGAAELFPNRNDDELEAIEDPSLELSDWNAVTSCGVEDFIHLLRSWQSYLLA</sequence>
<reference evidence="2 3" key="1">
    <citation type="submission" date="2018-07" db="EMBL/GenBank/DDBJ databases">
        <title>Corallincola holothuriorum sp. nov., a new facultative anaerobe isolated from sea cucumber Apostichopus japonicus.</title>
        <authorList>
            <person name="Xia H."/>
        </authorList>
    </citation>
    <scope>NUCLEOTIDE SEQUENCE [LARGE SCALE GENOMIC DNA]</scope>
    <source>
        <strain evidence="2 3">C4</strain>
    </source>
</reference>
<dbReference type="Pfam" id="PF06062">
    <property type="entry name" value="UPF0231"/>
    <property type="match status" value="1"/>
</dbReference>
<dbReference type="Proteomes" id="UP000252558">
    <property type="component" value="Unassembled WGS sequence"/>
</dbReference>
<accession>A0A368NHJ6</accession>
<proteinExistence type="inferred from homology"/>
<evidence type="ECO:0000313" key="3">
    <source>
        <dbReference type="Proteomes" id="UP000252558"/>
    </source>
</evidence>
<dbReference type="RefSeq" id="WP_114338215.1">
    <property type="nucleotide sequence ID" value="NZ_QPID01000005.1"/>
</dbReference>
<comment type="caution">
    <text evidence="2">The sequence shown here is derived from an EMBL/GenBank/DDBJ whole genome shotgun (WGS) entry which is preliminary data.</text>
</comment>